<evidence type="ECO:0000313" key="1">
    <source>
        <dbReference type="EMBL" id="WGZ90847.1"/>
    </source>
</evidence>
<reference evidence="1" key="2">
    <citation type="submission" date="2023-04" db="EMBL/GenBank/DDBJ databases">
        <authorList>
            <person name="Beletskiy A.V."/>
            <person name="Mardanov A.V."/>
            <person name="Ravin N.V."/>
        </authorList>
    </citation>
    <scope>NUCLEOTIDE SEQUENCE</scope>
    <source>
        <strain evidence="1">GKL-01</strain>
    </source>
</reference>
<organism evidence="1">
    <name type="scientific">Candidatus Thiocaldithrix dubininis</name>
    <dbReference type="NCBI Taxonomy" id="3080823"/>
    <lineage>
        <taxon>Bacteria</taxon>
        <taxon>Pseudomonadati</taxon>
        <taxon>Pseudomonadota</taxon>
        <taxon>Gammaproteobacteria</taxon>
        <taxon>Thiotrichales</taxon>
        <taxon>Thiotrichaceae</taxon>
        <taxon>Candidatus Thiocaldithrix</taxon>
    </lineage>
</organism>
<sequence>MLNNSTIILIRHAEKPVSGVRLSQEGKQRAAAYIAYFQHYVLDHRPIEWDYLIATADSAHSSRPRLTITPLAQALNIPLNTPYSDADYKSLANDLLTQPHYANRNILIAWHHSTLLDLAEALGVKANKLADAAKWPTVWPPDVFGWVLQIRFDEEGKVWAEQTKCFNQNLMFNDHGKNPPTATA</sequence>
<gene>
    <name evidence="1" type="ORF">QJT80_15395</name>
</gene>
<dbReference type="EMBL" id="CP124755">
    <property type="protein sequence ID" value="WGZ90847.1"/>
    <property type="molecule type" value="Genomic_DNA"/>
</dbReference>
<dbReference type="AlphaFoldDB" id="A0AA95H4J3"/>
<protein>
    <recommendedName>
        <fullName evidence="2">Histidine phosphatase family protein</fullName>
    </recommendedName>
</protein>
<accession>A0AA95H4J3</accession>
<reference evidence="1" key="1">
    <citation type="journal article" date="2023" name="Int. J. Mol. Sci.">
        <title>Metagenomics Revealed a New Genus 'Candidatus Thiocaldithrix dubininis' gen. nov., sp. nov. and a New Species 'Candidatus Thiothrix putei' sp. nov. in the Family Thiotrichaceae, Some Members of Which Have Traits of Both Na+- and H+-Motive Energetics.</title>
        <authorList>
            <person name="Ravin N.V."/>
            <person name="Muntyan M.S."/>
            <person name="Smolyakov D.D."/>
            <person name="Rudenko T.S."/>
            <person name="Beletsky A.V."/>
            <person name="Mardanov A.V."/>
            <person name="Grabovich M.Y."/>
        </authorList>
    </citation>
    <scope>NUCLEOTIDE SEQUENCE</scope>
    <source>
        <strain evidence="1">GKL-01</strain>
    </source>
</reference>
<evidence type="ECO:0008006" key="2">
    <source>
        <dbReference type="Google" id="ProtNLM"/>
    </source>
</evidence>
<name>A0AA95H4J3_9GAMM</name>
<dbReference type="SUPFAM" id="SSF53254">
    <property type="entry name" value="Phosphoglycerate mutase-like"/>
    <property type="match status" value="1"/>
</dbReference>
<proteinExistence type="predicted"/>
<dbReference type="Proteomes" id="UP001300672">
    <property type="component" value="Chromosome"/>
</dbReference>
<dbReference type="KEGG" id="tdu:QJT80_15395"/>
<dbReference type="InterPro" id="IPR029033">
    <property type="entry name" value="His_PPase_superfam"/>
</dbReference>
<dbReference type="Gene3D" id="3.40.50.1240">
    <property type="entry name" value="Phosphoglycerate mutase-like"/>
    <property type="match status" value="1"/>
</dbReference>